<evidence type="ECO:0000256" key="7">
    <source>
        <dbReference type="SAM" id="Phobius"/>
    </source>
</evidence>
<dbReference type="PANTHER" id="PTHR30250">
    <property type="entry name" value="PST FAMILY PREDICTED COLANIC ACID TRANSPORTER"/>
    <property type="match status" value="1"/>
</dbReference>
<feature type="transmembrane region" description="Helical" evidence="7">
    <location>
        <begin position="82"/>
        <end position="104"/>
    </location>
</feature>
<feature type="transmembrane region" description="Helical" evidence="7">
    <location>
        <begin position="379"/>
        <end position="400"/>
    </location>
</feature>
<evidence type="ECO:0000313" key="8">
    <source>
        <dbReference type="EMBL" id="MFC4700144.1"/>
    </source>
</evidence>
<dbReference type="Pfam" id="PF13440">
    <property type="entry name" value="Polysacc_synt_3"/>
    <property type="match status" value="1"/>
</dbReference>
<sequence>MSSNLKKGVLSSVLLVGESILKKMVGLVSTLILARVLLPEDFGIIAIATLVIGFIDILSNTGSNQYLLKVDHLDEKIANTAFTINLILKTFMAILMAFSSVFIADFYNDPRLVGVILSLTAIFFLNSLKNPGEAFLRRDQNYARLVKVSVSAKIVSVAVAVTTALTLENYWALVFGQASNAILMLVGSYYVHPHRPKLTLANASEQWQFSGWIIPQSIFGYVRTQLDSFIVSTNFGQSQLGSYHTMKYLAFIPSAHILLPVIQPFLVELRKTKDAPNYFAKQFNASFIITMLLALPLVCVMFFHHESVTAVLLGPNWIQYSHLLGAFSLLIPAFVMLNQGTRVLIIYGKTKHIFIYEIIAFTVLYSSLFSVGFDDIALFTYVRVAIENLVCIVFLIYVLLKYTTIKNALSLLSAFIPLGTAAYGAIIASSYVSHWVSHWVSNVFLDLVIVSVTTFFVFYTLVLVFHMALYKRLQEWQYLEGLVLRILGPLTKRLAKSKEAYK</sequence>
<gene>
    <name evidence="8" type="ORF">ACFO4O_08260</name>
</gene>
<dbReference type="PANTHER" id="PTHR30250:SF10">
    <property type="entry name" value="LIPOPOLYSACCHARIDE BIOSYNTHESIS PROTEIN WZXC"/>
    <property type="match status" value="1"/>
</dbReference>
<comment type="caution">
    <text evidence="8">The sequence shown here is derived from an EMBL/GenBank/DDBJ whole genome shotgun (WGS) entry which is preliminary data.</text>
</comment>
<evidence type="ECO:0000313" key="9">
    <source>
        <dbReference type="Proteomes" id="UP001595897"/>
    </source>
</evidence>
<evidence type="ECO:0000256" key="4">
    <source>
        <dbReference type="ARBA" id="ARBA00022692"/>
    </source>
</evidence>
<keyword evidence="5 7" id="KW-1133">Transmembrane helix</keyword>
<feature type="transmembrane region" description="Helical" evidence="7">
    <location>
        <begin position="444"/>
        <end position="469"/>
    </location>
</feature>
<feature type="transmembrane region" description="Helical" evidence="7">
    <location>
        <begin position="323"/>
        <end position="341"/>
    </location>
</feature>
<evidence type="ECO:0000256" key="5">
    <source>
        <dbReference type="ARBA" id="ARBA00022989"/>
    </source>
</evidence>
<evidence type="ECO:0000256" key="1">
    <source>
        <dbReference type="ARBA" id="ARBA00004651"/>
    </source>
</evidence>
<evidence type="ECO:0000256" key="6">
    <source>
        <dbReference type="ARBA" id="ARBA00023136"/>
    </source>
</evidence>
<feature type="transmembrane region" description="Helical" evidence="7">
    <location>
        <begin position="283"/>
        <end position="303"/>
    </location>
</feature>
<name>A0ABV9LVH2_9ALTE</name>
<feature type="transmembrane region" description="Helical" evidence="7">
    <location>
        <begin position="171"/>
        <end position="191"/>
    </location>
</feature>
<reference evidence="9" key="1">
    <citation type="journal article" date="2019" name="Int. J. Syst. Evol. Microbiol.">
        <title>The Global Catalogue of Microorganisms (GCM) 10K type strain sequencing project: providing services to taxonomists for standard genome sequencing and annotation.</title>
        <authorList>
            <consortium name="The Broad Institute Genomics Platform"/>
            <consortium name="The Broad Institute Genome Sequencing Center for Infectious Disease"/>
            <person name="Wu L."/>
            <person name="Ma J."/>
        </authorList>
    </citation>
    <scope>NUCLEOTIDE SEQUENCE [LARGE SCALE GENOMIC DNA]</scope>
    <source>
        <strain evidence="9">KACC 12507</strain>
    </source>
</reference>
<dbReference type="Proteomes" id="UP001595897">
    <property type="component" value="Unassembled WGS sequence"/>
</dbReference>
<feature type="transmembrane region" description="Helical" evidence="7">
    <location>
        <begin position="148"/>
        <end position="165"/>
    </location>
</feature>
<keyword evidence="3" id="KW-1003">Cell membrane</keyword>
<dbReference type="EMBL" id="JBHSGU010000002">
    <property type="protein sequence ID" value="MFC4700144.1"/>
    <property type="molecule type" value="Genomic_DNA"/>
</dbReference>
<keyword evidence="6 7" id="KW-0472">Membrane</keyword>
<proteinExistence type="inferred from homology"/>
<dbReference type="RefSeq" id="WP_382407308.1">
    <property type="nucleotide sequence ID" value="NZ_JBHSGU010000002.1"/>
</dbReference>
<comment type="similarity">
    <text evidence="2">Belongs to the polysaccharide synthase family.</text>
</comment>
<keyword evidence="4 7" id="KW-0812">Transmembrane</keyword>
<evidence type="ECO:0000256" key="2">
    <source>
        <dbReference type="ARBA" id="ARBA00007430"/>
    </source>
</evidence>
<organism evidence="8 9">
    <name type="scientific">Glaciecola siphonariae</name>
    <dbReference type="NCBI Taxonomy" id="521012"/>
    <lineage>
        <taxon>Bacteria</taxon>
        <taxon>Pseudomonadati</taxon>
        <taxon>Pseudomonadota</taxon>
        <taxon>Gammaproteobacteria</taxon>
        <taxon>Alteromonadales</taxon>
        <taxon>Alteromonadaceae</taxon>
        <taxon>Glaciecola</taxon>
    </lineage>
</organism>
<feature type="transmembrane region" description="Helical" evidence="7">
    <location>
        <begin position="110"/>
        <end position="128"/>
    </location>
</feature>
<protein>
    <submittedName>
        <fullName evidence="8">Oligosaccharide flippase family protein</fullName>
    </submittedName>
</protein>
<feature type="transmembrane region" description="Helical" evidence="7">
    <location>
        <begin position="20"/>
        <end position="38"/>
    </location>
</feature>
<feature type="transmembrane region" description="Helical" evidence="7">
    <location>
        <begin position="44"/>
        <end position="61"/>
    </location>
</feature>
<feature type="transmembrane region" description="Helical" evidence="7">
    <location>
        <begin position="412"/>
        <end position="432"/>
    </location>
</feature>
<keyword evidence="9" id="KW-1185">Reference proteome</keyword>
<evidence type="ECO:0000256" key="3">
    <source>
        <dbReference type="ARBA" id="ARBA00022475"/>
    </source>
</evidence>
<dbReference type="InterPro" id="IPR050833">
    <property type="entry name" value="Poly_Biosynth_Transport"/>
</dbReference>
<feature type="transmembrane region" description="Helical" evidence="7">
    <location>
        <begin position="353"/>
        <end position="373"/>
    </location>
</feature>
<accession>A0ABV9LVH2</accession>
<comment type="subcellular location">
    <subcellularLocation>
        <location evidence="1">Cell membrane</location>
        <topology evidence="1">Multi-pass membrane protein</topology>
    </subcellularLocation>
</comment>